<accession>A0A5B0S7H7</accession>
<proteinExistence type="predicted"/>
<feature type="region of interest" description="Disordered" evidence="1">
    <location>
        <begin position="37"/>
        <end position="59"/>
    </location>
</feature>
<evidence type="ECO:0000313" key="2">
    <source>
        <dbReference type="EMBL" id="KAA1133808.1"/>
    </source>
</evidence>
<dbReference type="EMBL" id="VDEP01000070">
    <property type="protein sequence ID" value="KAA1133808.1"/>
    <property type="molecule type" value="Genomic_DNA"/>
</dbReference>
<comment type="caution">
    <text evidence="2">The sequence shown here is derived from an EMBL/GenBank/DDBJ whole genome shotgun (WGS) entry which is preliminary data.</text>
</comment>
<evidence type="ECO:0000256" key="1">
    <source>
        <dbReference type="SAM" id="MobiDB-lite"/>
    </source>
</evidence>
<name>A0A5B0S7H7_PUCGR</name>
<dbReference type="Proteomes" id="UP000325313">
    <property type="component" value="Unassembled WGS sequence"/>
</dbReference>
<evidence type="ECO:0000313" key="3">
    <source>
        <dbReference type="Proteomes" id="UP000325313"/>
    </source>
</evidence>
<reference evidence="2 3" key="1">
    <citation type="submission" date="2019-05" db="EMBL/GenBank/DDBJ databases">
        <title>Emergence of the Ug99 lineage of the wheat stem rust pathogen through somatic hybridization.</title>
        <authorList>
            <person name="Li F."/>
            <person name="Upadhyaya N.M."/>
            <person name="Sperschneider J."/>
            <person name="Matny O."/>
            <person name="Nguyen-Phuc H."/>
            <person name="Mago R."/>
            <person name="Raley C."/>
            <person name="Miller M.E."/>
            <person name="Silverstein K.A.T."/>
            <person name="Henningsen E."/>
            <person name="Hirsch C.D."/>
            <person name="Visser B."/>
            <person name="Pretorius Z.A."/>
            <person name="Steffenson B.J."/>
            <person name="Schwessinger B."/>
            <person name="Dodds P.N."/>
            <person name="Figueroa M."/>
        </authorList>
    </citation>
    <scope>NUCLEOTIDE SEQUENCE [LARGE SCALE GENOMIC DNA]</scope>
    <source>
        <strain evidence="2 3">Ug99</strain>
    </source>
</reference>
<dbReference type="AlphaFoldDB" id="A0A5B0S7H7"/>
<gene>
    <name evidence="2" type="ORF">PGTUg99_021029</name>
</gene>
<organism evidence="2 3">
    <name type="scientific">Puccinia graminis f. sp. tritici</name>
    <dbReference type="NCBI Taxonomy" id="56615"/>
    <lineage>
        <taxon>Eukaryota</taxon>
        <taxon>Fungi</taxon>
        <taxon>Dikarya</taxon>
        <taxon>Basidiomycota</taxon>
        <taxon>Pucciniomycotina</taxon>
        <taxon>Pucciniomycetes</taxon>
        <taxon>Pucciniales</taxon>
        <taxon>Pucciniaceae</taxon>
        <taxon>Puccinia</taxon>
    </lineage>
</organism>
<protein>
    <submittedName>
        <fullName evidence="2">Uncharacterized protein</fullName>
    </submittedName>
</protein>
<sequence length="59" mass="6569">MFYEESQEWEGMASLQPEELETSGELVAVENHWEAATKEEVKETETNSLGGAIKIVPGE</sequence>